<dbReference type="Proteomes" id="UP000198211">
    <property type="component" value="Unassembled WGS sequence"/>
</dbReference>
<dbReference type="InterPro" id="IPR050951">
    <property type="entry name" value="Retrovirus_Pol_polyprotein"/>
</dbReference>
<evidence type="ECO:0000313" key="3">
    <source>
        <dbReference type="EMBL" id="OWZ12194.1"/>
    </source>
</evidence>
<feature type="domain" description="Reverse transcriptase" evidence="2">
    <location>
        <begin position="309"/>
        <end position="403"/>
    </location>
</feature>
<evidence type="ECO:0000259" key="2">
    <source>
        <dbReference type="Pfam" id="PF00078"/>
    </source>
</evidence>
<keyword evidence="3" id="KW-0548">Nucleotidyltransferase</keyword>
<dbReference type="GO" id="GO:0003964">
    <property type="term" value="F:RNA-directed DNA polymerase activity"/>
    <property type="evidence" value="ECO:0007669"/>
    <property type="project" value="UniProtKB-KW"/>
</dbReference>
<dbReference type="PANTHER" id="PTHR37984">
    <property type="entry name" value="PROTEIN CBG26694"/>
    <property type="match status" value="1"/>
</dbReference>
<dbReference type="EMBL" id="NBNE01001912">
    <property type="protein sequence ID" value="OWZ12194.1"/>
    <property type="molecule type" value="Genomic_DNA"/>
</dbReference>
<dbReference type="PANTHER" id="PTHR37984:SF5">
    <property type="entry name" value="PROTEIN NYNRIN-LIKE"/>
    <property type="match status" value="1"/>
</dbReference>
<dbReference type="InterPro" id="IPR000477">
    <property type="entry name" value="RT_dom"/>
</dbReference>
<reference evidence="4" key="1">
    <citation type="submission" date="2017-03" db="EMBL/GenBank/DDBJ databases">
        <title>Phytopthora megakarya and P. palmivora, two closely related causual agents of cacao black pod achieved similar genome size and gene model numbers by different mechanisms.</title>
        <authorList>
            <person name="Ali S."/>
            <person name="Shao J."/>
            <person name="Larry D.J."/>
            <person name="Kronmiller B."/>
            <person name="Shen D."/>
            <person name="Strem M.D."/>
            <person name="Melnick R.L."/>
            <person name="Guiltinan M.J."/>
            <person name="Tyler B.M."/>
            <person name="Meinhardt L.W."/>
            <person name="Bailey B.A."/>
        </authorList>
    </citation>
    <scope>NUCLEOTIDE SEQUENCE [LARGE SCALE GENOMIC DNA]</scope>
    <source>
        <strain evidence="4">zdho120</strain>
    </source>
</reference>
<protein>
    <submittedName>
        <fullName evidence="3">Reverse transcriptase</fullName>
    </submittedName>
</protein>
<dbReference type="CDD" id="cd01647">
    <property type="entry name" value="RT_LTR"/>
    <property type="match status" value="1"/>
</dbReference>
<name>A0A225W478_9STRA</name>
<keyword evidence="3" id="KW-0695">RNA-directed DNA polymerase</keyword>
<sequence length="578" mass="64172">MVADYSGEHILREGEGASGSVMKMLRDAAPPAVMVPKYKWPTKLLVRAREPDRAQVTKIVEERVTKKVESAEDVTLGAYSPSVIVSLMVVEVSPELVTLDVNTQDDGEVANSGSCGDVPDEMAQRSECDAFQDDPSTEGEDFELPTSTVPETPLARLDAAYARCMRVSAEQLDLEPAVYIREGSELMSQLKDQLVMLPDLDDFSPECDIKAADVGERGESTEAQAKQLKAILKRHQKICLGDGNAAPPPARGVICDLDVGDARPVAQRPRSVGPHLAIKVYKLLKKFLEATLIEHSESPWASPIGIVLKKNGVAIRMCIDYRVVNSFIQLSNYPLPLIDDLITGFEGMMWFLSLDMASGFWAVRMTERAKLISAFTCPFGHFQWVRMPFGLKNAPLIYQQMITCLRGFVRLSPEEEALVDQDVLDYLKMDPQSSSEEIDAGRSMTPLLEQMTVFRRNIPAPSQMEPVLGRSSYIDEIAHGAATWDQLCGDLDALLYQLQYWSISVSLLKSEFGKRGIPYLSREIGAEGIRATPKIVKGIQELPFPATHPERSSLNYYHKFIEDYAVVAASLYELTDDQ</sequence>
<dbReference type="AlphaFoldDB" id="A0A225W478"/>
<organism evidence="3 4">
    <name type="scientific">Phytophthora megakarya</name>
    <dbReference type="NCBI Taxonomy" id="4795"/>
    <lineage>
        <taxon>Eukaryota</taxon>
        <taxon>Sar</taxon>
        <taxon>Stramenopiles</taxon>
        <taxon>Oomycota</taxon>
        <taxon>Peronosporomycetes</taxon>
        <taxon>Peronosporales</taxon>
        <taxon>Peronosporaceae</taxon>
        <taxon>Phytophthora</taxon>
    </lineage>
</organism>
<dbReference type="Gene3D" id="3.10.10.10">
    <property type="entry name" value="HIV Type 1 Reverse Transcriptase, subunit A, domain 1"/>
    <property type="match status" value="1"/>
</dbReference>
<evidence type="ECO:0000313" key="4">
    <source>
        <dbReference type="Proteomes" id="UP000198211"/>
    </source>
</evidence>
<keyword evidence="3" id="KW-0808">Transferase</keyword>
<feature type="non-terminal residue" evidence="3">
    <location>
        <position position="578"/>
    </location>
</feature>
<feature type="region of interest" description="Disordered" evidence="1">
    <location>
        <begin position="103"/>
        <end position="123"/>
    </location>
</feature>
<gene>
    <name evidence="3" type="ORF">PHMEG_00014677</name>
</gene>
<dbReference type="SUPFAM" id="SSF56672">
    <property type="entry name" value="DNA/RNA polymerases"/>
    <property type="match status" value="1"/>
</dbReference>
<comment type="caution">
    <text evidence="3">The sequence shown here is derived from an EMBL/GenBank/DDBJ whole genome shotgun (WGS) entry which is preliminary data.</text>
</comment>
<accession>A0A225W478</accession>
<evidence type="ECO:0000256" key="1">
    <source>
        <dbReference type="SAM" id="MobiDB-lite"/>
    </source>
</evidence>
<proteinExistence type="predicted"/>
<dbReference type="Pfam" id="PF00078">
    <property type="entry name" value="RVT_1"/>
    <property type="match status" value="1"/>
</dbReference>
<keyword evidence="4" id="KW-1185">Reference proteome</keyword>
<dbReference type="InterPro" id="IPR043502">
    <property type="entry name" value="DNA/RNA_pol_sf"/>
</dbReference>